<dbReference type="Pfam" id="PF02277">
    <property type="entry name" value="DBI_PRT"/>
    <property type="match status" value="1"/>
</dbReference>
<dbReference type="Proteomes" id="UP001595896">
    <property type="component" value="Unassembled WGS sequence"/>
</dbReference>
<keyword evidence="8 11" id="KW-0808">Transferase</keyword>
<evidence type="ECO:0000256" key="9">
    <source>
        <dbReference type="ARBA" id="ARBA00030686"/>
    </source>
</evidence>
<dbReference type="GO" id="GO:0008939">
    <property type="term" value="F:nicotinate-nucleotide-dimethylbenzimidazole phosphoribosyltransferase activity"/>
    <property type="evidence" value="ECO:0007669"/>
    <property type="project" value="UniProtKB-EC"/>
</dbReference>
<reference evidence="13" key="1">
    <citation type="journal article" date="2019" name="Int. J. Syst. Evol. Microbiol.">
        <title>The Global Catalogue of Microorganisms (GCM) 10K type strain sequencing project: providing services to taxonomists for standard genome sequencing and annotation.</title>
        <authorList>
            <consortium name="The Broad Institute Genomics Platform"/>
            <consortium name="The Broad Institute Genome Sequencing Center for Infectious Disease"/>
            <person name="Wu L."/>
            <person name="Ma J."/>
        </authorList>
    </citation>
    <scope>NUCLEOTIDE SEQUENCE [LARGE SCALE GENOMIC DNA]</scope>
    <source>
        <strain evidence="13">JCM 12165</strain>
    </source>
</reference>
<dbReference type="InterPro" id="IPR017846">
    <property type="entry name" value="Nict_dMeBzImd_PRibTrfase_bact"/>
</dbReference>
<dbReference type="InterPro" id="IPR023195">
    <property type="entry name" value="Nict_dMeBzImd_PRibTrfase_N"/>
</dbReference>
<evidence type="ECO:0000256" key="2">
    <source>
        <dbReference type="ARBA" id="ARBA00005049"/>
    </source>
</evidence>
<dbReference type="NCBIfam" id="TIGR03160">
    <property type="entry name" value="cobT_DBIPRT"/>
    <property type="match status" value="1"/>
</dbReference>
<dbReference type="PANTHER" id="PTHR43463">
    <property type="entry name" value="NICOTINATE-NUCLEOTIDE--DIMETHYLBENZIMIDAZOLE PHOSPHORIBOSYLTRANSFERASE"/>
    <property type="match status" value="1"/>
</dbReference>
<evidence type="ECO:0000313" key="13">
    <source>
        <dbReference type="Proteomes" id="UP001595896"/>
    </source>
</evidence>
<dbReference type="InterPro" id="IPR003200">
    <property type="entry name" value="Nict_dMeBzImd_PRibTrfase"/>
</dbReference>
<dbReference type="Gene3D" id="3.40.50.10210">
    <property type="match status" value="1"/>
</dbReference>
<comment type="pathway">
    <text evidence="2 11">Nucleoside biosynthesis; alpha-ribazole biosynthesis; alpha-ribazole from 5,6-dimethylbenzimidazole: step 1/2.</text>
</comment>
<comment type="function">
    <text evidence="1 11">Catalyzes the synthesis of alpha-ribazole-5'-phosphate from nicotinate mononucleotide (NAMN) and 5,6-dimethylbenzimidazole (DMB).</text>
</comment>
<evidence type="ECO:0000256" key="7">
    <source>
        <dbReference type="ARBA" id="ARBA00022676"/>
    </source>
</evidence>
<keyword evidence="13" id="KW-1185">Reference proteome</keyword>
<dbReference type="RefSeq" id="WP_377908737.1">
    <property type="nucleotide sequence ID" value="NZ_JBHSGK010000004.1"/>
</dbReference>
<evidence type="ECO:0000256" key="5">
    <source>
        <dbReference type="ARBA" id="ARBA00015486"/>
    </source>
</evidence>
<evidence type="ECO:0000256" key="8">
    <source>
        <dbReference type="ARBA" id="ARBA00022679"/>
    </source>
</evidence>
<evidence type="ECO:0000256" key="3">
    <source>
        <dbReference type="ARBA" id="ARBA00007110"/>
    </source>
</evidence>
<accession>A0ABV9NVI5</accession>
<dbReference type="EC" id="2.4.2.21" evidence="4 11"/>
<evidence type="ECO:0000256" key="10">
    <source>
        <dbReference type="ARBA" id="ARBA00047340"/>
    </source>
</evidence>
<keyword evidence="7 11" id="KW-0328">Glycosyltransferase</keyword>
<dbReference type="EMBL" id="JBHSGK010000004">
    <property type="protein sequence ID" value="MFC4736080.1"/>
    <property type="molecule type" value="Genomic_DNA"/>
</dbReference>
<dbReference type="CDD" id="cd02439">
    <property type="entry name" value="DMB-PRT_CobT"/>
    <property type="match status" value="1"/>
</dbReference>
<keyword evidence="6 11" id="KW-0169">Cobalamin biosynthesis</keyword>
<comment type="caution">
    <text evidence="12">The sequence shown here is derived from an EMBL/GenBank/DDBJ whole genome shotgun (WGS) entry which is preliminary data.</text>
</comment>
<dbReference type="Gene3D" id="1.10.1610.10">
    <property type="match status" value="1"/>
</dbReference>
<evidence type="ECO:0000256" key="4">
    <source>
        <dbReference type="ARBA" id="ARBA00011991"/>
    </source>
</evidence>
<proteinExistence type="inferred from homology"/>
<dbReference type="NCBIfam" id="NF000996">
    <property type="entry name" value="PRK00105.1"/>
    <property type="match status" value="1"/>
</dbReference>
<comment type="similarity">
    <text evidence="3 11">Belongs to the CobT family.</text>
</comment>
<dbReference type="InterPro" id="IPR036087">
    <property type="entry name" value="Nict_dMeBzImd_PRibTrfase_sf"/>
</dbReference>
<gene>
    <name evidence="11 12" type="primary">cobT</name>
    <name evidence="12" type="ORF">ACFO4L_05715</name>
</gene>
<evidence type="ECO:0000256" key="11">
    <source>
        <dbReference type="HAMAP-Rule" id="MF_00230"/>
    </source>
</evidence>
<evidence type="ECO:0000256" key="1">
    <source>
        <dbReference type="ARBA" id="ARBA00002197"/>
    </source>
</evidence>
<organism evidence="12 13">
    <name type="scientific">Bacillus daqingensis</name>
    <dbReference type="NCBI Taxonomy" id="872396"/>
    <lineage>
        <taxon>Bacteria</taxon>
        <taxon>Bacillati</taxon>
        <taxon>Bacillota</taxon>
        <taxon>Bacilli</taxon>
        <taxon>Bacillales</taxon>
        <taxon>Bacillaceae</taxon>
        <taxon>Bacillus</taxon>
    </lineage>
</organism>
<dbReference type="SUPFAM" id="SSF52733">
    <property type="entry name" value="Nicotinate mononucleotide:5,6-dimethylbenzimidazole phosphoribosyltransferase (CobT)"/>
    <property type="match status" value="1"/>
</dbReference>
<dbReference type="HAMAP" id="MF_00230">
    <property type="entry name" value="CobT"/>
    <property type="match status" value="1"/>
</dbReference>
<dbReference type="PANTHER" id="PTHR43463:SF1">
    <property type="entry name" value="NICOTINATE-NUCLEOTIDE--DIMETHYLBENZIMIDAZOLE PHOSPHORIBOSYLTRANSFERASE"/>
    <property type="match status" value="1"/>
</dbReference>
<evidence type="ECO:0000313" key="12">
    <source>
        <dbReference type="EMBL" id="MFC4736080.1"/>
    </source>
</evidence>
<evidence type="ECO:0000256" key="6">
    <source>
        <dbReference type="ARBA" id="ARBA00022573"/>
    </source>
</evidence>
<comment type="catalytic activity">
    <reaction evidence="10 11">
        <text>5,6-dimethylbenzimidazole + nicotinate beta-D-ribonucleotide = alpha-ribazole 5'-phosphate + nicotinate + H(+)</text>
        <dbReference type="Rhea" id="RHEA:11196"/>
        <dbReference type="ChEBI" id="CHEBI:15378"/>
        <dbReference type="ChEBI" id="CHEBI:15890"/>
        <dbReference type="ChEBI" id="CHEBI:32544"/>
        <dbReference type="ChEBI" id="CHEBI:57502"/>
        <dbReference type="ChEBI" id="CHEBI:57918"/>
        <dbReference type="EC" id="2.4.2.21"/>
    </reaction>
</comment>
<name>A0ABV9NVI5_9BACI</name>
<sequence length="337" mass="34669">MNWREAAENIPEIDKLAAEKMRMHLDTLTKPQGSLGRLEELAVMLAGMQGTVQTDKPAVLVFAGDHGVTAERVSLYGSEVTALMAQNFVTGKAAVNVLARQIGANVYVYNVGIDAADTAAINRNVRRGTGNIAKEPAMTAAEVKQALQIGADAVEASKADIIIPGDMGIGNTTASSALLCAYTGLSPEAAAGSGTGVEGQQLKHKIEVIGRAVKRSDAKEPLHILADLGGLEIAAMAGAMVRAASMRKPVLVDGFIATVAAIAAAKLAPGAERFFLYGHKSAEAGHAAALEAAGGKPLLDLGMRLGEGTGAAAAYPLLKMAQALTEEMATFADIGLA</sequence>
<feature type="active site" description="Proton acceptor" evidence="11">
    <location>
        <position position="307"/>
    </location>
</feature>
<protein>
    <recommendedName>
        <fullName evidence="5 11">Nicotinate-nucleotide--dimethylbenzimidazole phosphoribosyltransferase</fullName>
        <shortName evidence="11">NN:DBI PRT</shortName>
        <ecNumber evidence="4 11">2.4.2.21</ecNumber>
    </recommendedName>
    <alternativeName>
        <fullName evidence="9 11">N(1)-alpha-phosphoribosyltransferase</fullName>
    </alternativeName>
</protein>